<dbReference type="InterPro" id="IPR014543">
    <property type="entry name" value="UCP028291"/>
</dbReference>
<dbReference type="Proteomes" id="UP000236754">
    <property type="component" value="Unassembled WGS sequence"/>
</dbReference>
<gene>
    <name evidence="2" type="ORF">SAMN05216223_12696</name>
</gene>
<keyword evidence="3" id="KW-1185">Reference proteome</keyword>
<proteinExistence type="predicted"/>
<name>A0A1H6E7E9_9ACTN</name>
<reference evidence="2 3" key="1">
    <citation type="submission" date="2016-10" db="EMBL/GenBank/DDBJ databases">
        <authorList>
            <person name="de Groot N.N."/>
        </authorList>
    </citation>
    <scope>NUCLEOTIDE SEQUENCE [LARGE SCALE GENOMIC DNA]</scope>
    <source>
        <strain evidence="2 3">CGMCC 4.2023</strain>
    </source>
</reference>
<accession>A0A1H6E7E9</accession>
<dbReference type="Gene3D" id="3.30.310.50">
    <property type="entry name" value="Alpha-D-phosphohexomutase, C-terminal domain"/>
    <property type="match status" value="1"/>
</dbReference>
<sequence>MPTAEARLATDRASRYLVQLCSHLGRMDRMDHHPHGGHGAHGGHAQDPTAPAVQHVDHTDTHGIVRFADGRWTLHATADTLTLRVDADDEAALSRLRDGISERITRIGRRDGLKAHWHPVAADDRSPAEPDGAGGTTDASQCG</sequence>
<evidence type="ECO:0000313" key="3">
    <source>
        <dbReference type="Proteomes" id="UP000236754"/>
    </source>
</evidence>
<protein>
    <recommendedName>
        <fullName evidence="4">DUF2218 domain-containing protein</fullName>
    </recommendedName>
</protein>
<dbReference type="OrthoDB" id="9806511at2"/>
<organism evidence="2 3">
    <name type="scientific">Actinacidiphila yanglinensis</name>
    <dbReference type="NCBI Taxonomy" id="310779"/>
    <lineage>
        <taxon>Bacteria</taxon>
        <taxon>Bacillati</taxon>
        <taxon>Actinomycetota</taxon>
        <taxon>Actinomycetes</taxon>
        <taxon>Kitasatosporales</taxon>
        <taxon>Streptomycetaceae</taxon>
        <taxon>Actinacidiphila</taxon>
    </lineage>
</organism>
<evidence type="ECO:0008006" key="4">
    <source>
        <dbReference type="Google" id="ProtNLM"/>
    </source>
</evidence>
<feature type="region of interest" description="Disordered" evidence="1">
    <location>
        <begin position="28"/>
        <end position="50"/>
    </location>
</feature>
<dbReference type="EMBL" id="FNVU01000026">
    <property type="protein sequence ID" value="SEG92785.1"/>
    <property type="molecule type" value="Genomic_DNA"/>
</dbReference>
<dbReference type="RefSeq" id="WP_103890423.1">
    <property type="nucleotide sequence ID" value="NZ_FNVU01000026.1"/>
</dbReference>
<evidence type="ECO:0000313" key="2">
    <source>
        <dbReference type="EMBL" id="SEG92785.1"/>
    </source>
</evidence>
<feature type="region of interest" description="Disordered" evidence="1">
    <location>
        <begin position="117"/>
        <end position="143"/>
    </location>
</feature>
<dbReference type="Pfam" id="PF09981">
    <property type="entry name" value="DUF2218"/>
    <property type="match status" value="1"/>
</dbReference>
<dbReference type="AlphaFoldDB" id="A0A1H6E7E9"/>
<evidence type="ECO:0000256" key="1">
    <source>
        <dbReference type="SAM" id="MobiDB-lite"/>
    </source>
</evidence>